<feature type="compositionally biased region" description="Acidic residues" evidence="6">
    <location>
        <begin position="550"/>
        <end position="560"/>
    </location>
</feature>
<feature type="transmembrane region" description="Helical" evidence="7">
    <location>
        <begin position="240"/>
        <end position="267"/>
    </location>
</feature>
<dbReference type="AlphaFoldDB" id="A0A3N0J005"/>
<feature type="transmembrane region" description="Helical" evidence="7">
    <location>
        <begin position="91"/>
        <end position="113"/>
    </location>
</feature>
<dbReference type="Proteomes" id="UP000270112">
    <property type="component" value="Unassembled WGS sequence"/>
</dbReference>
<reference evidence="12" key="2">
    <citation type="submission" date="2018-05" db="EMBL/GenBank/DDBJ databases">
        <title>Genome Sequencing of selected type strains of the family Eggerthellaceae.</title>
        <authorList>
            <person name="Danylec N."/>
            <person name="Stoll D.A."/>
            <person name="Doetsch A."/>
            <person name="Huch M."/>
        </authorList>
    </citation>
    <scope>NUCLEOTIDE SEQUENCE [LARGE SCALE GENOMIC DNA]</scope>
    <source>
        <strain evidence="12">DSM 16107</strain>
    </source>
</reference>
<keyword evidence="3 7" id="KW-0812">Transmembrane</keyword>
<evidence type="ECO:0000256" key="2">
    <source>
        <dbReference type="ARBA" id="ARBA00022448"/>
    </source>
</evidence>
<dbReference type="EMBL" id="PPTT01000002">
    <property type="protein sequence ID" value="RDB71513.1"/>
    <property type="molecule type" value="Genomic_DNA"/>
</dbReference>
<dbReference type="Pfam" id="PF07690">
    <property type="entry name" value="MFS_1"/>
    <property type="match status" value="1"/>
</dbReference>
<evidence type="ECO:0000259" key="8">
    <source>
        <dbReference type="PROSITE" id="PS50850"/>
    </source>
</evidence>
<feature type="transmembrane region" description="Helical" evidence="7">
    <location>
        <begin position="431"/>
        <end position="453"/>
    </location>
</feature>
<dbReference type="InterPro" id="IPR011701">
    <property type="entry name" value="MFS"/>
</dbReference>
<feature type="transmembrane region" description="Helical" evidence="7">
    <location>
        <begin position="174"/>
        <end position="192"/>
    </location>
</feature>
<protein>
    <submittedName>
        <fullName evidence="10">MFS transporter</fullName>
    </submittedName>
</protein>
<dbReference type="PANTHER" id="PTHR42718:SF9">
    <property type="entry name" value="MAJOR FACILITATOR SUPERFAMILY MULTIDRUG TRANSPORTER MFSC"/>
    <property type="match status" value="1"/>
</dbReference>
<feature type="transmembrane region" description="Helical" evidence="7">
    <location>
        <begin position="119"/>
        <end position="138"/>
    </location>
</feature>
<evidence type="ECO:0000313" key="11">
    <source>
        <dbReference type="Proteomes" id="UP000253817"/>
    </source>
</evidence>
<reference evidence="10" key="3">
    <citation type="journal article" date="2019" name="Microbiol. Resour. Announc.">
        <title>Draft Genome Sequences of Type Strains of Gordonibacter faecihominis, Paraeggerthella hongkongensis, Parvibacter caecicola,Slackia equolifaciens, Slackia faecicanis, and Slackia isoflavoniconvertens.</title>
        <authorList>
            <person name="Danylec N."/>
            <person name="Stoll D.A."/>
            <person name="Dotsch A."/>
            <person name="Huch M."/>
        </authorList>
    </citation>
    <scope>NUCLEOTIDE SEQUENCE</scope>
    <source>
        <strain evidence="10">DSM 16107</strain>
    </source>
</reference>
<evidence type="ECO:0000256" key="7">
    <source>
        <dbReference type="SAM" id="Phobius"/>
    </source>
</evidence>
<evidence type="ECO:0000313" key="10">
    <source>
        <dbReference type="EMBL" id="RNM42020.1"/>
    </source>
</evidence>
<feature type="transmembrane region" description="Helical" evidence="7">
    <location>
        <begin position="213"/>
        <end position="234"/>
    </location>
</feature>
<keyword evidence="11" id="KW-1185">Reference proteome</keyword>
<evidence type="ECO:0000256" key="6">
    <source>
        <dbReference type="SAM" id="MobiDB-lite"/>
    </source>
</evidence>
<feature type="region of interest" description="Disordered" evidence="6">
    <location>
        <begin position="541"/>
        <end position="560"/>
    </location>
</feature>
<dbReference type="GO" id="GO:0005886">
    <property type="term" value="C:plasma membrane"/>
    <property type="evidence" value="ECO:0007669"/>
    <property type="project" value="UniProtKB-SubCell"/>
</dbReference>
<dbReference type="EMBL" id="QICC01000021">
    <property type="protein sequence ID" value="RNM42020.1"/>
    <property type="molecule type" value="Genomic_DNA"/>
</dbReference>
<evidence type="ECO:0000313" key="9">
    <source>
        <dbReference type="EMBL" id="RDB71513.1"/>
    </source>
</evidence>
<organism evidence="10 12">
    <name type="scientific">Eggerthella sinensis</name>
    <dbReference type="NCBI Taxonomy" id="242230"/>
    <lineage>
        <taxon>Bacteria</taxon>
        <taxon>Bacillati</taxon>
        <taxon>Actinomycetota</taxon>
        <taxon>Coriobacteriia</taxon>
        <taxon>Eggerthellales</taxon>
        <taxon>Eggerthellaceae</taxon>
        <taxon>Eggerthella</taxon>
    </lineage>
</organism>
<accession>A0A3N0J005</accession>
<evidence type="ECO:0000256" key="1">
    <source>
        <dbReference type="ARBA" id="ARBA00004651"/>
    </source>
</evidence>
<dbReference type="GO" id="GO:0022857">
    <property type="term" value="F:transmembrane transporter activity"/>
    <property type="evidence" value="ECO:0007669"/>
    <property type="project" value="InterPro"/>
</dbReference>
<dbReference type="InterPro" id="IPR020846">
    <property type="entry name" value="MFS_dom"/>
</dbReference>
<comment type="caution">
    <text evidence="10">The sequence shown here is derived from an EMBL/GenBank/DDBJ whole genome shotgun (WGS) entry which is preliminary data.</text>
</comment>
<dbReference type="RefSeq" id="WP_114545020.1">
    <property type="nucleotide sequence ID" value="NZ_PPTT01000002.1"/>
</dbReference>
<dbReference type="OrthoDB" id="5315310at2"/>
<evidence type="ECO:0000256" key="4">
    <source>
        <dbReference type="ARBA" id="ARBA00022989"/>
    </source>
</evidence>
<name>A0A3N0J005_9ACTN</name>
<feature type="transmembrane region" description="Helical" evidence="7">
    <location>
        <begin position="292"/>
        <end position="315"/>
    </location>
</feature>
<reference evidence="9 11" key="1">
    <citation type="journal article" date="2018" name="Elife">
        <title>Discovery and characterization of a prevalent human gut bacterial enzyme sufficient for the inactivation of a family of plant toxins.</title>
        <authorList>
            <person name="Koppel N."/>
            <person name="Bisanz J.E."/>
            <person name="Pandelia M.E."/>
            <person name="Turnbaugh P.J."/>
            <person name="Balskus E.P."/>
        </authorList>
    </citation>
    <scope>NUCLEOTIDE SEQUENCE [LARGE SCALE GENOMIC DNA]</scope>
    <source>
        <strain evidence="9 11">DSM 16107</strain>
    </source>
</reference>
<dbReference type="Gene3D" id="1.20.1250.20">
    <property type="entry name" value="MFS general substrate transporter like domains"/>
    <property type="match status" value="2"/>
</dbReference>
<feature type="transmembrane region" description="Helical" evidence="7">
    <location>
        <begin position="145"/>
        <end position="168"/>
    </location>
</feature>
<dbReference type="SUPFAM" id="SSF103473">
    <property type="entry name" value="MFS general substrate transporter"/>
    <property type="match status" value="1"/>
</dbReference>
<feature type="transmembrane region" description="Helical" evidence="7">
    <location>
        <begin position="64"/>
        <end position="84"/>
    </location>
</feature>
<keyword evidence="2" id="KW-0813">Transport</keyword>
<feature type="transmembrane region" description="Helical" evidence="7">
    <location>
        <begin position="356"/>
        <end position="373"/>
    </location>
</feature>
<comment type="subcellular location">
    <subcellularLocation>
        <location evidence="1">Cell membrane</location>
        <topology evidence="1">Multi-pass membrane protein</topology>
    </subcellularLocation>
</comment>
<feature type="domain" description="Major facilitator superfamily (MFS) profile" evidence="8">
    <location>
        <begin position="21"/>
        <end position="540"/>
    </location>
</feature>
<feature type="transmembrane region" description="Helical" evidence="7">
    <location>
        <begin position="510"/>
        <end position="530"/>
    </location>
</feature>
<proteinExistence type="predicted"/>
<evidence type="ECO:0000256" key="5">
    <source>
        <dbReference type="ARBA" id="ARBA00023136"/>
    </source>
</evidence>
<sequence length="560" mass="58639">MKQNNPAAPAEKGVEKFLVLPILVLIMAQMGTSGDNGALGLANTELVTILGATTPDIQLANMVYSLMAGAFMIAGGLMGTIIGWKKNFRMGAALCAAGELVMALSPNMTVFIWGGRILVGFGASFMIPSVLGLIPHIYHGKNRMLAFGCIGAASGLSAFLPLFLGIVMQVGGFRVTYTVLAVYFVLVLVMSLKIPAIEKSHEKLKFDGLGTGLAAIGLFLFLIGLSRISAWGLIEPFADAPFTIFGISPALPMAALGLIVLVVLVFVEKRVEAKNGIALLPQSFLKTPQVRAGLIASAITFFFMGLQAILLSPYLQLVAGWSPVLMGVSALAVGIPTFLFSMGIPKFIPNANPRRVIQIGYCVMALAFIPMGLSLQGSTVTPLMWVGLAVAGAGAGIVSSHTNNIVALAVNERDASQSGGIQTTMRNVGQAIGVAAVGAVLLFGITSNINAAMDANPTITPAVRQAVSERNLTLMGDTQFEQAIADIPMTDTEKSELVAINSQARVNSTITGYGVSAVVILAGLITTRWITVFRKEEETEAVPAAAPSAIDDEDFAPTPA</sequence>
<feature type="transmembrane region" description="Helical" evidence="7">
    <location>
        <begin position="321"/>
        <end position="344"/>
    </location>
</feature>
<dbReference type="InterPro" id="IPR036259">
    <property type="entry name" value="MFS_trans_sf"/>
</dbReference>
<evidence type="ECO:0000256" key="3">
    <source>
        <dbReference type="ARBA" id="ARBA00022692"/>
    </source>
</evidence>
<feature type="transmembrane region" description="Helical" evidence="7">
    <location>
        <begin position="385"/>
        <end position="410"/>
    </location>
</feature>
<keyword evidence="4 7" id="KW-1133">Transmembrane helix</keyword>
<gene>
    <name evidence="9" type="ORF">C1876_01820</name>
    <name evidence="10" type="ORF">DMP09_06940</name>
</gene>
<dbReference type="PANTHER" id="PTHR42718">
    <property type="entry name" value="MAJOR FACILITATOR SUPERFAMILY MULTIDRUG TRANSPORTER MFSC"/>
    <property type="match status" value="1"/>
</dbReference>
<dbReference type="Proteomes" id="UP000253817">
    <property type="component" value="Unassembled WGS sequence"/>
</dbReference>
<evidence type="ECO:0000313" key="12">
    <source>
        <dbReference type="Proteomes" id="UP000270112"/>
    </source>
</evidence>
<dbReference type="PROSITE" id="PS50850">
    <property type="entry name" value="MFS"/>
    <property type="match status" value="1"/>
</dbReference>
<keyword evidence="5 7" id="KW-0472">Membrane</keyword>